<dbReference type="NCBIfam" id="TIGR01938">
    <property type="entry name" value="nqrC"/>
    <property type="match status" value="1"/>
</dbReference>
<sequence>MKFNKDSVLGTMVFALALSLFCSFLITGTAEILKERKIAKKRNEIKRYVLVAANQPTDDFVDFFDDNVKPQLVDLNTGKAVDGEPMDFDPKMAAINKDTSIKPKKDLAKIKRRANVARIYKVYGDDGKLASVVLPIYGKGLWSIVYGYIAIQPDLNTIENVVFYEHGETPGIADFVTDPSWAAQWHDKQLFDAKGKVAFKVVKGGAKEGDVHGVDAVSGATKTGRGIQKSVQFWFGQEGFNKVLEQLKTEVGA</sequence>
<accession>A0A4U1BR57</accession>
<evidence type="ECO:0000256" key="8">
    <source>
        <dbReference type="ARBA" id="ARBA00022967"/>
    </source>
</evidence>
<evidence type="ECO:0000256" key="3">
    <source>
        <dbReference type="ARBA" id="ARBA00022519"/>
    </source>
</evidence>
<keyword evidence="2 16" id="KW-1003">Cell membrane</keyword>
<feature type="domain" description="FMN-binding" evidence="18">
    <location>
        <begin position="140"/>
        <end position="238"/>
    </location>
</feature>
<evidence type="ECO:0000256" key="4">
    <source>
        <dbReference type="ARBA" id="ARBA00022553"/>
    </source>
</evidence>
<comment type="caution">
    <text evidence="19">The sequence shown here is derived from an EMBL/GenBank/DDBJ whole genome shotgun (WGS) entry which is preliminary data.</text>
</comment>
<keyword evidence="7 16" id="KW-0812">Transmembrane</keyword>
<reference evidence="19 20" key="1">
    <citation type="submission" date="2019-04" db="EMBL/GenBank/DDBJ databases">
        <authorList>
            <person name="Hwang J.C."/>
        </authorList>
    </citation>
    <scope>NUCLEOTIDE SEQUENCE [LARGE SCALE GENOMIC DNA]</scope>
    <source>
        <strain evidence="19 20">IMCC35002</strain>
    </source>
</reference>
<evidence type="ECO:0000259" key="18">
    <source>
        <dbReference type="SMART" id="SM00900"/>
    </source>
</evidence>
<keyword evidence="12 16" id="KW-0406">Ion transport</keyword>
<evidence type="ECO:0000256" key="15">
    <source>
        <dbReference type="ARBA" id="ARBA00023201"/>
    </source>
</evidence>
<keyword evidence="20" id="KW-1185">Reference proteome</keyword>
<dbReference type="OrthoDB" id="9786835at2"/>
<evidence type="ECO:0000256" key="2">
    <source>
        <dbReference type="ARBA" id="ARBA00022475"/>
    </source>
</evidence>
<keyword evidence="9 16" id="KW-1133">Transmembrane helix</keyword>
<dbReference type="PANTHER" id="PTHR37838">
    <property type="entry name" value="NA(+)-TRANSLOCATING NADH-QUINONE REDUCTASE SUBUNIT C"/>
    <property type="match status" value="1"/>
</dbReference>
<keyword evidence="10 16" id="KW-0520">NAD</keyword>
<evidence type="ECO:0000256" key="11">
    <source>
        <dbReference type="ARBA" id="ARBA00023053"/>
    </source>
</evidence>
<comment type="subunit">
    <text evidence="16 17">Composed of six subunits; NqrA, NqrB, NqrC, NqrD, NqrE and NqrF.</text>
</comment>
<evidence type="ECO:0000256" key="5">
    <source>
        <dbReference type="ARBA" id="ARBA00022630"/>
    </source>
</evidence>
<protein>
    <recommendedName>
        <fullName evidence="16 17">Na(+)-translocating NADH-quinone reductase subunit C</fullName>
        <shortName evidence="16 17">Na(+)-NQR subunit C</shortName>
        <shortName evidence="16 17">Na(+)-translocating NQR subunit C</shortName>
        <ecNumber evidence="16 17">7.2.1.1</ecNumber>
    </recommendedName>
    <alternativeName>
        <fullName evidence="16 17">NQR complex subunit C</fullName>
    </alternativeName>
    <alternativeName>
        <fullName evidence="16 17">NQR-1 subunit C</fullName>
    </alternativeName>
</protein>
<keyword evidence="6 16" id="KW-0288">FMN</keyword>
<comment type="catalytic activity">
    <reaction evidence="16 17">
        <text>a ubiquinone + n Na(+)(in) + NADH + H(+) = a ubiquinol + n Na(+)(out) + NAD(+)</text>
        <dbReference type="Rhea" id="RHEA:47748"/>
        <dbReference type="Rhea" id="RHEA-COMP:9565"/>
        <dbReference type="Rhea" id="RHEA-COMP:9566"/>
        <dbReference type="ChEBI" id="CHEBI:15378"/>
        <dbReference type="ChEBI" id="CHEBI:16389"/>
        <dbReference type="ChEBI" id="CHEBI:17976"/>
        <dbReference type="ChEBI" id="CHEBI:29101"/>
        <dbReference type="ChEBI" id="CHEBI:57540"/>
        <dbReference type="ChEBI" id="CHEBI:57945"/>
        <dbReference type="EC" id="7.2.1.1"/>
    </reaction>
</comment>
<proteinExistence type="inferred from homology"/>
<name>A0A4U1BR57_9GAMM</name>
<comment type="cofactor">
    <cofactor evidence="16 17">
        <name>FMN</name>
        <dbReference type="ChEBI" id="CHEBI:58210"/>
    </cofactor>
</comment>
<dbReference type="SMART" id="SM00900">
    <property type="entry name" value="FMN_bind"/>
    <property type="match status" value="1"/>
</dbReference>
<evidence type="ECO:0000313" key="20">
    <source>
        <dbReference type="Proteomes" id="UP000305675"/>
    </source>
</evidence>
<evidence type="ECO:0000256" key="13">
    <source>
        <dbReference type="ARBA" id="ARBA00023075"/>
    </source>
</evidence>
<evidence type="ECO:0000256" key="9">
    <source>
        <dbReference type="ARBA" id="ARBA00022989"/>
    </source>
</evidence>
<keyword evidence="13 16" id="KW-0830">Ubiquinone</keyword>
<dbReference type="PANTHER" id="PTHR37838:SF1">
    <property type="entry name" value="NA(+)-TRANSLOCATING NADH-QUINONE REDUCTASE SUBUNIT C"/>
    <property type="match status" value="1"/>
</dbReference>
<organism evidence="19 20">
    <name type="scientific">Ferrimonas aestuarii</name>
    <dbReference type="NCBI Taxonomy" id="2569539"/>
    <lineage>
        <taxon>Bacteria</taxon>
        <taxon>Pseudomonadati</taxon>
        <taxon>Pseudomonadota</taxon>
        <taxon>Gammaproteobacteria</taxon>
        <taxon>Alteromonadales</taxon>
        <taxon>Ferrimonadaceae</taxon>
        <taxon>Ferrimonas</taxon>
    </lineage>
</organism>
<dbReference type="InterPro" id="IPR010204">
    <property type="entry name" value="NqrC"/>
</dbReference>
<gene>
    <name evidence="16" type="primary">nqrC</name>
    <name evidence="19" type="ORF">FCL42_05255</name>
</gene>
<keyword evidence="4 16" id="KW-0597">Phosphoprotein</keyword>
<evidence type="ECO:0000256" key="1">
    <source>
        <dbReference type="ARBA" id="ARBA00022448"/>
    </source>
</evidence>
<keyword evidence="3" id="KW-0997">Cell inner membrane</keyword>
<evidence type="ECO:0000313" key="19">
    <source>
        <dbReference type="EMBL" id="TKB56862.1"/>
    </source>
</evidence>
<evidence type="ECO:0000256" key="6">
    <source>
        <dbReference type="ARBA" id="ARBA00022643"/>
    </source>
</evidence>
<dbReference type="InterPro" id="IPR007329">
    <property type="entry name" value="FMN-bd"/>
</dbReference>
<dbReference type="Proteomes" id="UP000305675">
    <property type="component" value="Unassembled WGS sequence"/>
</dbReference>
<dbReference type="RefSeq" id="WP_136862664.1">
    <property type="nucleotide sequence ID" value="NZ_SWCJ01000003.1"/>
</dbReference>
<keyword evidence="8 16" id="KW-1278">Translocase</keyword>
<evidence type="ECO:0000256" key="17">
    <source>
        <dbReference type="PIRNR" id="PIRNR009437"/>
    </source>
</evidence>
<evidence type="ECO:0000256" key="10">
    <source>
        <dbReference type="ARBA" id="ARBA00023027"/>
    </source>
</evidence>
<dbReference type="GO" id="GO:0016655">
    <property type="term" value="F:oxidoreductase activity, acting on NAD(P)H, quinone or similar compound as acceptor"/>
    <property type="evidence" value="ECO:0007669"/>
    <property type="project" value="UniProtKB-UniRule"/>
</dbReference>
<feature type="modified residue" description="FMN phosphoryl threonine" evidence="16">
    <location>
        <position position="221"/>
    </location>
</feature>
<dbReference type="NCBIfam" id="NF003747">
    <property type="entry name" value="PRK05346.1-2"/>
    <property type="match status" value="1"/>
</dbReference>
<evidence type="ECO:0000256" key="16">
    <source>
        <dbReference type="HAMAP-Rule" id="MF_00427"/>
    </source>
</evidence>
<keyword evidence="5 16" id="KW-0285">Flavoprotein</keyword>
<dbReference type="AlphaFoldDB" id="A0A4U1BR57"/>
<dbReference type="GO" id="GO:0010181">
    <property type="term" value="F:FMN binding"/>
    <property type="evidence" value="ECO:0007669"/>
    <property type="project" value="UniProtKB-UniRule"/>
</dbReference>
<dbReference type="EMBL" id="SWCJ01000003">
    <property type="protein sequence ID" value="TKB56862.1"/>
    <property type="molecule type" value="Genomic_DNA"/>
</dbReference>
<comment type="similarity">
    <text evidence="16 17">Belongs to the NqrC family.</text>
</comment>
<dbReference type="HAMAP" id="MF_00427">
    <property type="entry name" value="NqrC"/>
    <property type="match status" value="1"/>
</dbReference>
<dbReference type="GO" id="GO:0006814">
    <property type="term" value="P:sodium ion transport"/>
    <property type="evidence" value="ECO:0007669"/>
    <property type="project" value="UniProtKB-UniRule"/>
</dbReference>
<comment type="function">
    <text evidence="16">NQR complex catalyzes the reduction of ubiquinone-1 to ubiquinol by two successive reactions, coupled with the transport of Na(+) ions from the cytoplasm to the periplasm. NqrA to NqrE are probably involved in the second step, the conversion of ubisemiquinone to ubiquinol.</text>
</comment>
<evidence type="ECO:0000256" key="12">
    <source>
        <dbReference type="ARBA" id="ARBA00023065"/>
    </source>
</evidence>
<keyword evidence="14 16" id="KW-0472">Membrane</keyword>
<comment type="subcellular location">
    <subcellularLocation>
        <location evidence="16">Cell membrane</location>
        <topology evidence="16">Single-pass membrane protein</topology>
    </subcellularLocation>
</comment>
<keyword evidence="11 16" id="KW-0915">Sodium</keyword>
<dbReference type="GO" id="GO:0005886">
    <property type="term" value="C:plasma membrane"/>
    <property type="evidence" value="ECO:0007669"/>
    <property type="project" value="UniProtKB-SubCell"/>
</dbReference>
<dbReference type="NCBIfam" id="NF003749">
    <property type="entry name" value="PRK05346.1-5"/>
    <property type="match status" value="1"/>
</dbReference>
<evidence type="ECO:0000256" key="14">
    <source>
        <dbReference type="ARBA" id="ARBA00023136"/>
    </source>
</evidence>
<dbReference type="Pfam" id="PF04205">
    <property type="entry name" value="FMN_bind"/>
    <property type="match status" value="1"/>
</dbReference>
<dbReference type="PIRSF" id="PIRSF009437">
    <property type="entry name" value="NQR-1_subunit_C"/>
    <property type="match status" value="1"/>
</dbReference>
<keyword evidence="1 16" id="KW-0813">Transport</keyword>
<evidence type="ECO:0000256" key="7">
    <source>
        <dbReference type="ARBA" id="ARBA00022692"/>
    </source>
</evidence>
<keyword evidence="15 16" id="KW-0739">Sodium transport</keyword>
<comment type="caution">
    <text evidence="16">Lacks conserved residue(s) required for the propagation of feature annotation.</text>
</comment>
<dbReference type="EC" id="7.2.1.1" evidence="16 17"/>